<proteinExistence type="predicted"/>
<keyword evidence="4" id="KW-1185">Reference proteome</keyword>
<name>A0ABQ5UXV0_9PROT</name>
<evidence type="ECO:0000313" key="3">
    <source>
        <dbReference type="EMBL" id="GLQ19749.1"/>
    </source>
</evidence>
<feature type="chain" id="PRO_5046578170" evidence="2">
    <location>
        <begin position="36"/>
        <end position="492"/>
    </location>
</feature>
<feature type="compositionally biased region" description="Polar residues" evidence="1">
    <location>
        <begin position="300"/>
        <end position="309"/>
    </location>
</feature>
<reference evidence="3" key="2">
    <citation type="submission" date="2023-01" db="EMBL/GenBank/DDBJ databases">
        <title>Draft genome sequence of Algimonas porphyrae strain NBRC 108216.</title>
        <authorList>
            <person name="Sun Q."/>
            <person name="Mori K."/>
        </authorList>
    </citation>
    <scope>NUCLEOTIDE SEQUENCE</scope>
    <source>
        <strain evidence="3">NBRC 108216</strain>
    </source>
</reference>
<dbReference type="RefSeq" id="WP_284369669.1">
    <property type="nucleotide sequence ID" value="NZ_BSNJ01000001.1"/>
</dbReference>
<accession>A0ABQ5UXV0</accession>
<feature type="compositionally biased region" description="Acidic residues" evidence="1">
    <location>
        <begin position="258"/>
        <end position="267"/>
    </location>
</feature>
<feature type="compositionally biased region" description="Low complexity" evidence="1">
    <location>
        <begin position="279"/>
        <end position="289"/>
    </location>
</feature>
<evidence type="ECO:0000256" key="2">
    <source>
        <dbReference type="SAM" id="SignalP"/>
    </source>
</evidence>
<feature type="signal peptide" evidence="2">
    <location>
        <begin position="1"/>
        <end position="35"/>
    </location>
</feature>
<comment type="caution">
    <text evidence="3">The sequence shown here is derived from an EMBL/GenBank/DDBJ whole genome shotgun (WGS) entry which is preliminary data.</text>
</comment>
<evidence type="ECO:0000313" key="4">
    <source>
        <dbReference type="Proteomes" id="UP001161390"/>
    </source>
</evidence>
<reference evidence="3" key="1">
    <citation type="journal article" date="2014" name="Int. J. Syst. Evol. Microbiol.">
        <title>Complete genome of a new Firmicutes species belonging to the dominant human colonic microbiota ('Ruminococcus bicirculans') reveals two chromosomes and a selective capacity to utilize plant glucans.</title>
        <authorList>
            <consortium name="NISC Comparative Sequencing Program"/>
            <person name="Wegmann U."/>
            <person name="Louis P."/>
            <person name="Goesmann A."/>
            <person name="Henrissat B."/>
            <person name="Duncan S.H."/>
            <person name="Flint H.J."/>
        </authorList>
    </citation>
    <scope>NUCLEOTIDE SEQUENCE</scope>
    <source>
        <strain evidence="3">NBRC 108216</strain>
    </source>
</reference>
<dbReference type="Proteomes" id="UP001161390">
    <property type="component" value="Unassembled WGS sequence"/>
</dbReference>
<feature type="region of interest" description="Disordered" evidence="1">
    <location>
        <begin position="254"/>
        <end position="315"/>
    </location>
</feature>
<evidence type="ECO:0000256" key="1">
    <source>
        <dbReference type="SAM" id="MobiDB-lite"/>
    </source>
</evidence>
<gene>
    <name evidence="3" type="ORF">GCM10007854_07040</name>
</gene>
<protein>
    <submittedName>
        <fullName evidence="3">Uncharacterized protein</fullName>
    </submittedName>
</protein>
<sequence>MRPDGYFPAHLWRASILICLLACLLLAAFATPTSAQDKDRYSTQGVTMERTPDGVFKGGIALELWNYPIHETFERIELGLKWTGLMGQAVESYTLLWTSPGLYYLDNGETLRRDALAGHPDLLKRFDDIKPIDLVLSMKVDVFPDDEGQLRQPNHYGQFNGKATGASGTKYVRYTPHLQILPAGRRSSNFIPSSPRRYREFIDWGSIYTGEDADNRAQNTMRGAKTIMLSDLTIEKVEWPEATIQMIHDELERRNETDEADEVDDQPSDNFEANAPDQAEASSENAASNGIWDSEDNAAAPQSGTSDANGASGDRDVKVARAGVWDSEPVKAVASAEPSGGGIWDSGGVADFEIHKRGYNDVGVINSLGDILIPYGPWEIKSYEDGMAHVVKSVAADGNVPDCEGTAFRSYSIDVTMEEVGFVDSTGGWVLPPTKTATVKYSSSAKLVIRSCPPEGCRDRNDGARERRLMEACGAKASSYSSRLQSRGYDVN</sequence>
<dbReference type="EMBL" id="BSNJ01000001">
    <property type="protein sequence ID" value="GLQ19749.1"/>
    <property type="molecule type" value="Genomic_DNA"/>
</dbReference>
<organism evidence="3 4">
    <name type="scientific">Algimonas porphyrae</name>
    <dbReference type="NCBI Taxonomy" id="1128113"/>
    <lineage>
        <taxon>Bacteria</taxon>
        <taxon>Pseudomonadati</taxon>
        <taxon>Pseudomonadota</taxon>
        <taxon>Alphaproteobacteria</taxon>
        <taxon>Maricaulales</taxon>
        <taxon>Robiginitomaculaceae</taxon>
        <taxon>Algimonas</taxon>
    </lineage>
</organism>
<keyword evidence="2" id="KW-0732">Signal</keyword>